<dbReference type="OrthoDB" id="9801289at2"/>
<dbReference type="InterPro" id="IPR036291">
    <property type="entry name" value="NAD(P)-bd_dom_sf"/>
</dbReference>
<gene>
    <name evidence="7" type="primary">argC</name>
    <name evidence="9" type="ORF">CRV12_00025</name>
</gene>
<dbReference type="Proteomes" id="UP000296153">
    <property type="component" value="Unassembled WGS sequence"/>
</dbReference>
<dbReference type="RefSeq" id="WP_136130632.1">
    <property type="nucleotide sequence ID" value="NZ_PDKT01000001.1"/>
</dbReference>
<evidence type="ECO:0000259" key="8">
    <source>
        <dbReference type="SMART" id="SM00859"/>
    </source>
</evidence>
<evidence type="ECO:0000256" key="2">
    <source>
        <dbReference type="ARBA" id="ARBA00022571"/>
    </source>
</evidence>
<dbReference type="SMART" id="SM00859">
    <property type="entry name" value="Semialdhyde_dh"/>
    <property type="match status" value="1"/>
</dbReference>
<evidence type="ECO:0000256" key="5">
    <source>
        <dbReference type="ARBA" id="ARBA00023002"/>
    </source>
</evidence>
<comment type="catalytic activity">
    <reaction evidence="6 7">
        <text>N-acetyl-L-glutamate 5-semialdehyde + phosphate + NADP(+) = N-acetyl-L-glutamyl 5-phosphate + NADPH + H(+)</text>
        <dbReference type="Rhea" id="RHEA:21588"/>
        <dbReference type="ChEBI" id="CHEBI:15378"/>
        <dbReference type="ChEBI" id="CHEBI:29123"/>
        <dbReference type="ChEBI" id="CHEBI:43474"/>
        <dbReference type="ChEBI" id="CHEBI:57783"/>
        <dbReference type="ChEBI" id="CHEBI:57936"/>
        <dbReference type="ChEBI" id="CHEBI:58349"/>
        <dbReference type="EC" id="1.2.1.38"/>
    </reaction>
</comment>
<dbReference type="PANTHER" id="PTHR32338:SF10">
    <property type="entry name" value="N-ACETYL-GAMMA-GLUTAMYL-PHOSPHATE REDUCTASE, CHLOROPLASTIC-RELATED"/>
    <property type="match status" value="1"/>
</dbReference>
<reference evidence="9 10" key="1">
    <citation type="journal article" date="2018" name="Genome Biol. Evol.">
        <title>Cladogenesis and Genomic Streamlining in Extracellular Endosymbionts of Tropical Stink Bugs.</title>
        <authorList>
            <person name="Otero-Bravo A."/>
            <person name="Goffredi S."/>
            <person name="Sabree Z.L."/>
        </authorList>
    </citation>
    <scope>NUCLEOTIDE SEQUENCE [LARGE SCALE GENOMIC DNA]</scope>
    <source>
        <strain evidence="9 10">SoEE</strain>
    </source>
</reference>
<evidence type="ECO:0000313" key="10">
    <source>
        <dbReference type="Proteomes" id="UP000296153"/>
    </source>
</evidence>
<dbReference type="GO" id="GO:0051287">
    <property type="term" value="F:NAD binding"/>
    <property type="evidence" value="ECO:0007669"/>
    <property type="project" value="InterPro"/>
</dbReference>
<comment type="pathway">
    <text evidence="1 7">Amino-acid biosynthesis; L-arginine biosynthesis; N(2)-acetyl-L-ornithine from L-glutamate: step 3/4.</text>
</comment>
<name>A0A2P5T0B5_9GAMM</name>
<dbReference type="Pfam" id="PF22698">
    <property type="entry name" value="Semialdhyde_dhC_1"/>
    <property type="match status" value="1"/>
</dbReference>
<comment type="similarity">
    <text evidence="7">Belongs to the NAGSA dehydrogenase family. Type 1 subfamily.</text>
</comment>
<dbReference type="Gene3D" id="3.40.50.720">
    <property type="entry name" value="NAD(P)-binding Rossmann-like Domain"/>
    <property type="match status" value="1"/>
</dbReference>
<dbReference type="InterPro" id="IPR050085">
    <property type="entry name" value="AGPR"/>
</dbReference>
<dbReference type="InterPro" id="IPR058924">
    <property type="entry name" value="AGPR_dimerisation_dom"/>
</dbReference>
<dbReference type="GO" id="GO:0006526">
    <property type="term" value="P:L-arginine biosynthetic process"/>
    <property type="evidence" value="ECO:0007669"/>
    <property type="project" value="UniProtKB-UniRule"/>
</dbReference>
<dbReference type="NCBIfam" id="TIGR01850">
    <property type="entry name" value="argC"/>
    <property type="match status" value="1"/>
</dbReference>
<organism evidence="9 10">
    <name type="scientific">Candidatus Pantoea edessiphila</name>
    <dbReference type="NCBI Taxonomy" id="2044610"/>
    <lineage>
        <taxon>Bacteria</taxon>
        <taxon>Pseudomonadati</taxon>
        <taxon>Pseudomonadota</taxon>
        <taxon>Gammaproteobacteria</taxon>
        <taxon>Enterobacterales</taxon>
        <taxon>Erwiniaceae</taxon>
        <taxon>Pantoea</taxon>
    </lineage>
</organism>
<protein>
    <recommendedName>
        <fullName evidence="7">N-acetyl-gamma-glutamyl-phosphate reductase</fullName>
        <shortName evidence="7">AGPR</shortName>
        <ecNumber evidence="7">1.2.1.38</ecNumber>
    </recommendedName>
    <alternativeName>
        <fullName evidence="7">N-acetyl-glutamate semialdehyde dehydrogenase</fullName>
        <shortName evidence="7">NAGSA dehydrogenase</shortName>
    </alternativeName>
</protein>
<dbReference type="GO" id="GO:0003942">
    <property type="term" value="F:N-acetyl-gamma-glutamyl-phosphate reductase activity"/>
    <property type="evidence" value="ECO:0007669"/>
    <property type="project" value="UniProtKB-UniRule"/>
</dbReference>
<dbReference type="CDD" id="cd17895">
    <property type="entry name" value="AGPR_1_N"/>
    <property type="match status" value="1"/>
</dbReference>
<accession>A0A2P5T0B5</accession>
<sequence>MLNTLIIGASGYAGIELVNILSRHSHINIVALLVSDNSLDIGKSLSEVHPRMKNIIDLPLQSVKNIPNWKNKIDLVFLATSPEVSHELAPRFLEIGCVVFDLSGAFRIKDKMFYKNSYGFHHKYEEWLNKAVYGLAEFQYNEIKKAQLIAIPGCYPTISHLALKPLIDADLLNISQLPVINAISGVSGSGRQANINTHFCEISLQPYGIFNHRHYLEIVKYLGIQVIFIPHISNFARGILATITCLMKSSVSNKNISKVFHEIYYNKPFIRIYEEGFPSLKAVSNLPYCDIGFATKGNHLIIVAAEDNLLKGAASQAVQCMNIRFNFPETQSII</sequence>
<evidence type="ECO:0000256" key="1">
    <source>
        <dbReference type="ARBA" id="ARBA00004862"/>
    </source>
</evidence>
<dbReference type="HAMAP" id="MF_00150">
    <property type="entry name" value="ArgC_type1"/>
    <property type="match status" value="1"/>
</dbReference>
<evidence type="ECO:0000256" key="4">
    <source>
        <dbReference type="ARBA" id="ARBA00022857"/>
    </source>
</evidence>
<dbReference type="PANTHER" id="PTHR32338">
    <property type="entry name" value="N-ACETYL-GAMMA-GLUTAMYL-PHOSPHATE REDUCTASE, CHLOROPLASTIC-RELATED-RELATED"/>
    <property type="match status" value="1"/>
</dbReference>
<feature type="active site" evidence="7">
    <location>
        <position position="154"/>
    </location>
</feature>
<dbReference type="FunFam" id="3.30.360.10:FF:000014">
    <property type="entry name" value="N-acetyl-gamma-glutamyl-phosphate reductase"/>
    <property type="match status" value="1"/>
</dbReference>
<dbReference type="SUPFAM" id="SSF51735">
    <property type="entry name" value="NAD(P)-binding Rossmann-fold domains"/>
    <property type="match status" value="1"/>
</dbReference>
<dbReference type="GO" id="GO:0005737">
    <property type="term" value="C:cytoplasm"/>
    <property type="evidence" value="ECO:0007669"/>
    <property type="project" value="UniProtKB-SubCell"/>
</dbReference>
<dbReference type="GO" id="GO:0070401">
    <property type="term" value="F:NADP+ binding"/>
    <property type="evidence" value="ECO:0007669"/>
    <property type="project" value="InterPro"/>
</dbReference>
<feature type="domain" description="Semialdehyde dehydrogenase NAD-binding" evidence="8">
    <location>
        <begin position="3"/>
        <end position="146"/>
    </location>
</feature>
<evidence type="ECO:0000256" key="3">
    <source>
        <dbReference type="ARBA" id="ARBA00022605"/>
    </source>
</evidence>
<keyword evidence="3 7" id="KW-0028">Amino-acid biosynthesis</keyword>
<keyword evidence="5 7" id="KW-0560">Oxidoreductase</keyword>
<dbReference type="SUPFAM" id="SSF55347">
    <property type="entry name" value="Glyceraldehyde-3-phosphate dehydrogenase-like, C-terminal domain"/>
    <property type="match status" value="1"/>
</dbReference>
<evidence type="ECO:0000256" key="7">
    <source>
        <dbReference type="HAMAP-Rule" id="MF_00150"/>
    </source>
</evidence>
<dbReference type="EC" id="1.2.1.38" evidence="7"/>
<dbReference type="UniPathway" id="UPA00068">
    <property type="reaction ID" value="UER00108"/>
</dbReference>
<evidence type="ECO:0000256" key="6">
    <source>
        <dbReference type="ARBA" id="ARBA00050557"/>
    </source>
</evidence>
<dbReference type="AlphaFoldDB" id="A0A2P5T0B5"/>
<dbReference type="InterPro" id="IPR000534">
    <property type="entry name" value="Semialdehyde_DH_NAD-bd"/>
</dbReference>
<dbReference type="InterPro" id="IPR000706">
    <property type="entry name" value="AGPR_type-1"/>
</dbReference>
<dbReference type="CDD" id="cd23934">
    <property type="entry name" value="AGPR_1_C"/>
    <property type="match status" value="1"/>
</dbReference>
<keyword evidence="4 7" id="KW-0521">NADP</keyword>
<evidence type="ECO:0000313" key="9">
    <source>
        <dbReference type="EMBL" id="PPI88021.1"/>
    </source>
</evidence>
<keyword evidence="2 7" id="KW-0055">Arginine biosynthesis</keyword>
<comment type="subcellular location">
    <subcellularLocation>
        <location evidence="7">Cytoplasm</location>
    </subcellularLocation>
</comment>
<comment type="function">
    <text evidence="7">Catalyzes the NADPH-dependent reduction of N-acetyl-5-glutamyl phosphate to yield N-acetyl-L-glutamate 5-semialdehyde.</text>
</comment>
<dbReference type="Gene3D" id="3.30.360.10">
    <property type="entry name" value="Dihydrodipicolinate Reductase, domain 2"/>
    <property type="match status" value="1"/>
</dbReference>
<keyword evidence="7" id="KW-0963">Cytoplasm</keyword>
<dbReference type="Pfam" id="PF01118">
    <property type="entry name" value="Semialdhyde_dh"/>
    <property type="match status" value="1"/>
</dbReference>
<proteinExistence type="inferred from homology"/>
<dbReference type="EMBL" id="PDKT01000001">
    <property type="protein sequence ID" value="PPI88021.1"/>
    <property type="molecule type" value="Genomic_DNA"/>
</dbReference>
<comment type="caution">
    <text evidence="9">The sequence shown here is derived from an EMBL/GenBank/DDBJ whole genome shotgun (WGS) entry which is preliminary data.</text>
</comment>